<evidence type="ECO:0000256" key="5">
    <source>
        <dbReference type="RuleBase" id="RU363041"/>
    </source>
</evidence>
<feature type="transmembrane region" description="Helical" evidence="5">
    <location>
        <begin position="12"/>
        <end position="34"/>
    </location>
</feature>
<evidence type="ECO:0000313" key="7">
    <source>
        <dbReference type="Proteomes" id="UP000007485"/>
    </source>
</evidence>
<feature type="transmembrane region" description="Helical" evidence="5">
    <location>
        <begin position="257"/>
        <end position="277"/>
    </location>
</feature>
<reference evidence="6 7" key="1">
    <citation type="journal article" date="2011" name="J. Bacteriol.">
        <title>Complete genome sequence of 'Vulcanisaeta moutnovskia' strain 768-28, a novel member of the hyperthermophilic crenarchaeal genus vulcanisaeta.</title>
        <authorList>
            <person name="Gumerov V.M."/>
            <person name="Mardanov A.V."/>
            <person name="Beletsky A.V."/>
            <person name="Prokofeva M.I."/>
            <person name="Bonch-Osmolovskaya E.A."/>
            <person name="Ravin N.V."/>
            <person name="Skryabin K.G."/>
        </authorList>
    </citation>
    <scope>NUCLEOTIDE SEQUENCE [LARGE SCALE GENOMIC DNA]</scope>
    <source>
        <strain evidence="6 7">768-28</strain>
    </source>
</reference>
<comment type="subcellular location">
    <subcellularLocation>
        <location evidence="5">Cell membrane</location>
        <topology evidence="5">Multi-pass membrane protein</topology>
    </subcellularLocation>
    <subcellularLocation>
        <location evidence="1">Membrane</location>
        <topology evidence="1">Multi-pass membrane protein</topology>
    </subcellularLocation>
</comment>
<organism evidence="6 7">
    <name type="scientific">Vulcanisaeta moutnovskia (strain 768-28)</name>
    <dbReference type="NCBI Taxonomy" id="985053"/>
    <lineage>
        <taxon>Archaea</taxon>
        <taxon>Thermoproteota</taxon>
        <taxon>Thermoprotei</taxon>
        <taxon>Thermoproteales</taxon>
        <taxon>Thermoproteaceae</taxon>
        <taxon>Vulcanisaeta</taxon>
    </lineage>
</organism>
<evidence type="ECO:0000313" key="6">
    <source>
        <dbReference type="EMBL" id="ADY00820.1"/>
    </source>
</evidence>
<evidence type="ECO:0000256" key="2">
    <source>
        <dbReference type="ARBA" id="ARBA00022692"/>
    </source>
</evidence>
<protein>
    <recommendedName>
        <fullName evidence="5">Probable membrane transporter protein</fullName>
    </recommendedName>
</protein>
<feature type="transmembrane region" description="Helical" evidence="5">
    <location>
        <begin position="162"/>
        <end position="186"/>
    </location>
</feature>
<dbReference type="GeneID" id="10288261"/>
<dbReference type="Pfam" id="PF01925">
    <property type="entry name" value="TauE"/>
    <property type="match status" value="1"/>
</dbReference>
<keyword evidence="7" id="KW-1185">Reference proteome</keyword>
<name>F0QVG7_VULM7</name>
<dbReference type="PANTHER" id="PTHR43483">
    <property type="entry name" value="MEMBRANE TRANSPORTER PROTEIN HI_0806-RELATED"/>
    <property type="match status" value="1"/>
</dbReference>
<evidence type="ECO:0000256" key="1">
    <source>
        <dbReference type="ARBA" id="ARBA00004141"/>
    </source>
</evidence>
<feature type="transmembrane region" description="Helical" evidence="5">
    <location>
        <begin position="198"/>
        <end position="223"/>
    </location>
</feature>
<dbReference type="GO" id="GO:0005886">
    <property type="term" value="C:plasma membrane"/>
    <property type="evidence" value="ECO:0007669"/>
    <property type="project" value="UniProtKB-SubCell"/>
</dbReference>
<keyword evidence="4 5" id="KW-0472">Membrane</keyword>
<dbReference type="InterPro" id="IPR002781">
    <property type="entry name" value="TM_pro_TauE-like"/>
</dbReference>
<accession>F0QVG7</accession>
<dbReference type="RefSeq" id="WP_013603983.1">
    <property type="nucleotide sequence ID" value="NC_015151.1"/>
</dbReference>
<keyword evidence="5" id="KW-1003">Cell membrane</keyword>
<feature type="transmembrane region" description="Helical" evidence="5">
    <location>
        <begin position="46"/>
        <end position="68"/>
    </location>
</feature>
<feature type="transmembrane region" description="Helical" evidence="5">
    <location>
        <begin position="229"/>
        <end position="245"/>
    </location>
</feature>
<proteinExistence type="inferred from homology"/>
<dbReference type="STRING" id="985053.VMUT_0609"/>
<dbReference type="Proteomes" id="UP000007485">
    <property type="component" value="Chromosome"/>
</dbReference>
<feature type="transmembrane region" description="Helical" evidence="5">
    <location>
        <begin position="104"/>
        <end position="127"/>
    </location>
</feature>
<keyword evidence="2 5" id="KW-0812">Transmembrane</keyword>
<keyword evidence="3 5" id="KW-1133">Transmembrane helix</keyword>
<gene>
    <name evidence="6" type="ordered locus">VMUT_0609</name>
</gene>
<evidence type="ECO:0000256" key="3">
    <source>
        <dbReference type="ARBA" id="ARBA00022989"/>
    </source>
</evidence>
<comment type="similarity">
    <text evidence="5">Belongs to the 4-toluene sulfonate uptake permease (TSUP) (TC 2.A.102) family.</text>
</comment>
<feature type="transmembrane region" description="Helical" evidence="5">
    <location>
        <begin position="74"/>
        <end position="95"/>
    </location>
</feature>
<dbReference type="OrthoDB" id="28446at2157"/>
<evidence type="ECO:0000256" key="4">
    <source>
        <dbReference type="ARBA" id="ARBA00023136"/>
    </source>
</evidence>
<dbReference type="HOGENOM" id="CLU_076046_0_0_2"/>
<dbReference type="KEGG" id="vmo:VMUT_0609"/>
<sequence length="280" mass="30255">MSYGLFRLIELFIAALIISFITSQGGISGAYLLLPIQSYILNTVNPVISSTNLLYNLISIPLSIHAYIRERRIAMPFALILIMGASAGTVVGTWLREHYLTDGYAFSCFMGFVLFSLAAELILNSLFVRQIHTYESVIRCSRDGSSLVIITNKGNAYRVNTALLVIITVLVGIVSGAYGIGGASILSPILIGPMGLPTYIISGPTLVVTLVVSLIGILSYTYLGYPPDIINGLSIGLGGMIGIYLGTITQRRLSERFIKLIVAAVTIIMSLCSMLYVSRI</sequence>
<dbReference type="eggNOG" id="arCOG02052">
    <property type="taxonomic scope" value="Archaea"/>
</dbReference>
<dbReference type="AlphaFoldDB" id="F0QVG7"/>
<dbReference type="PANTHER" id="PTHR43483:SF3">
    <property type="entry name" value="MEMBRANE TRANSPORTER PROTEIN HI_0806-RELATED"/>
    <property type="match status" value="1"/>
</dbReference>
<dbReference type="EMBL" id="CP002529">
    <property type="protein sequence ID" value="ADY00820.1"/>
    <property type="molecule type" value="Genomic_DNA"/>
</dbReference>